<sequence length="69" mass="7587">MERSFVNTSQWSGSPSISTGSLDVSVRSAVFTDDTHSSCSTKLLRPNSFLSSNYTAVVDVNKHIKKLHK</sequence>
<organism evidence="2 3">
    <name type="scientific">Triplophysa tibetana</name>
    <dbReference type="NCBI Taxonomy" id="1572043"/>
    <lineage>
        <taxon>Eukaryota</taxon>
        <taxon>Metazoa</taxon>
        <taxon>Chordata</taxon>
        <taxon>Craniata</taxon>
        <taxon>Vertebrata</taxon>
        <taxon>Euteleostomi</taxon>
        <taxon>Actinopterygii</taxon>
        <taxon>Neopterygii</taxon>
        <taxon>Teleostei</taxon>
        <taxon>Ostariophysi</taxon>
        <taxon>Cypriniformes</taxon>
        <taxon>Nemacheilidae</taxon>
        <taxon>Triplophysa</taxon>
    </lineage>
</organism>
<evidence type="ECO:0000256" key="1">
    <source>
        <dbReference type="SAM" id="MobiDB-lite"/>
    </source>
</evidence>
<comment type="caution">
    <text evidence="2">The sequence shown here is derived from an EMBL/GenBank/DDBJ whole genome shotgun (WGS) entry which is preliminary data.</text>
</comment>
<protein>
    <submittedName>
        <fullName evidence="2">Uncharacterized protein</fullName>
    </submittedName>
</protein>
<dbReference type="AlphaFoldDB" id="A0A5A9NWC4"/>
<feature type="region of interest" description="Disordered" evidence="1">
    <location>
        <begin position="1"/>
        <end position="21"/>
    </location>
</feature>
<dbReference type="EMBL" id="SOYY01000012">
    <property type="protein sequence ID" value="KAA0713535.1"/>
    <property type="molecule type" value="Genomic_DNA"/>
</dbReference>
<keyword evidence="3" id="KW-1185">Reference proteome</keyword>
<evidence type="ECO:0000313" key="2">
    <source>
        <dbReference type="EMBL" id="KAA0713535.1"/>
    </source>
</evidence>
<name>A0A5A9NWC4_9TELE</name>
<evidence type="ECO:0000313" key="3">
    <source>
        <dbReference type="Proteomes" id="UP000324632"/>
    </source>
</evidence>
<dbReference type="Proteomes" id="UP000324632">
    <property type="component" value="Chromosome 12"/>
</dbReference>
<accession>A0A5A9NWC4</accession>
<gene>
    <name evidence="2" type="ORF">E1301_Tti019972</name>
</gene>
<proteinExistence type="predicted"/>
<reference evidence="2 3" key="1">
    <citation type="journal article" date="2019" name="Mol. Ecol. Resour.">
        <title>Chromosome-level genome assembly of Triplophysa tibetana, a fish adapted to the harsh high-altitude environment of the Tibetan Plateau.</title>
        <authorList>
            <person name="Yang X."/>
            <person name="Liu H."/>
            <person name="Ma Z."/>
            <person name="Zou Y."/>
            <person name="Zou M."/>
            <person name="Mao Y."/>
            <person name="Li X."/>
            <person name="Wang H."/>
            <person name="Chen T."/>
            <person name="Wang W."/>
            <person name="Yang R."/>
        </authorList>
    </citation>
    <scope>NUCLEOTIDE SEQUENCE [LARGE SCALE GENOMIC DNA]</scope>
    <source>
        <strain evidence="2">TTIB1903HZAU</strain>
        <tissue evidence="2">Muscle</tissue>
    </source>
</reference>